<dbReference type="AlphaFoldDB" id="A0A1X7JU33"/>
<evidence type="ECO:0000313" key="1">
    <source>
        <dbReference type="EMBL" id="SMG31318.1"/>
    </source>
</evidence>
<dbReference type="STRING" id="561720.SAMN06275492_1162"/>
<dbReference type="EMBL" id="FXBB01000016">
    <property type="protein sequence ID" value="SMG31318.1"/>
    <property type="molecule type" value="Genomic_DNA"/>
</dbReference>
<gene>
    <name evidence="1" type="ORF">SAMN06275492_1162</name>
</gene>
<dbReference type="Proteomes" id="UP000193355">
    <property type="component" value="Unassembled WGS sequence"/>
</dbReference>
<name>A0A1X7JU33_9BACT</name>
<sequence length="62" mass="6726">MDTGDGSFRLDITFHYTSQADCAEVPGTTRLDGRTIRIEGRGMDDMRRWAGSLISLGGSAGF</sequence>
<reference evidence="2" key="1">
    <citation type="submission" date="2017-04" db="EMBL/GenBank/DDBJ databases">
        <authorList>
            <person name="Varghese N."/>
            <person name="Submissions S."/>
        </authorList>
    </citation>
    <scope>NUCLEOTIDE SEQUENCE [LARGE SCALE GENOMIC DNA]</scope>
    <source>
        <strain evidence="2">USBA 82</strain>
    </source>
</reference>
<proteinExistence type="predicted"/>
<protein>
    <submittedName>
        <fullName evidence="1">Uncharacterized protein</fullName>
    </submittedName>
</protein>
<evidence type="ECO:0000313" key="2">
    <source>
        <dbReference type="Proteomes" id="UP000193355"/>
    </source>
</evidence>
<keyword evidence="2" id="KW-1185">Reference proteome</keyword>
<organism evidence="1 2">
    <name type="scientific">Dethiosulfovibrio salsuginis</name>
    <dbReference type="NCBI Taxonomy" id="561720"/>
    <lineage>
        <taxon>Bacteria</taxon>
        <taxon>Thermotogati</taxon>
        <taxon>Synergistota</taxon>
        <taxon>Synergistia</taxon>
        <taxon>Synergistales</taxon>
        <taxon>Dethiosulfovibrionaceae</taxon>
        <taxon>Dethiosulfovibrio</taxon>
    </lineage>
</organism>
<accession>A0A1X7JU33</accession>